<dbReference type="Proteomes" id="UP000054630">
    <property type="component" value="Unassembled WGS sequence"/>
</dbReference>
<evidence type="ECO:0000313" key="2">
    <source>
        <dbReference type="Proteomes" id="UP000054630"/>
    </source>
</evidence>
<dbReference type="EMBL" id="JYDL01000018">
    <property type="protein sequence ID" value="KRX24345.1"/>
    <property type="molecule type" value="Genomic_DNA"/>
</dbReference>
<dbReference type="AlphaFoldDB" id="A0A0V0SC90"/>
<evidence type="ECO:0000313" key="1">
    <source>
        <dbReference type="EMBL" id="KRX24345.1"/>
    </source>
</evidence>
<organism evidence="1 2">
    <name type="scientific">Trichinella nelsoni</name>
    <dbReference type="NCBI Taxonomy" id="6336"/>
    <lineage>
        <taxon>Eukaryota</taxon>
        <taxon>Metazoa</taxon>
        <taxon>Ecdysozoa</taxon>
        <taxon>Nematoda</taxon>
        <taxon>Enoplea</taxon>
        <taxon>Dorylaimia</taxon>
        <taxon>Trichinellida</taxon>
        <taxon>Trichinellidae</taxon>
        <taxon>Trichinella</taxon>
    </lineage>
</organism>
<protein>
    <submittedName>
        <fullName evidence="1">Uncharacterized protein</fullName>
    </submittedName>
</protein>
<name>A0A0V0SC90_9BILA</name>
<sequence>MRGRGPSGRFASADDILLPAGKYAARVTTCGGQLCTYHSIIQLKRKRSGH</sequence>
<accession>A0A0V0SC90</accession>
<proteinExistence type="predicted"/>
<reference evidence="1 2" key="1">
    <citation type="submission" date="2015-01" db="EMBL/GenBank/DDBJ databases">
        <title>Evolution of Trichinella species and genotypes.</title>
        <authorList>
            <person name="Korhonen P.K."/>
            <person name="Edoardo P."/>
            <person name="Giuseppe L.R."/>
            <person name="Gasser R.B."/>
        </authorList>
    </citation>
    <scope>NUCLEOTIDE SEQUENCE [LARGE SCALE GENOMIC DNA]</scope>
    <source>
        <strain evidence="1">ISS37</strain>
    </source>
</reference>
<comment type="caution">
    <text evidence="1">The sequence shown here is derived from an EMBL/GenBank/DDBJ whole genome shotgun (WGS) entry which is preliminary data.</text>
</comment>
<dbReference type="OrthoDB" id="10268853at2759"/>
<keyword evidence="2" id="KW-1185">Reference proteome</keyword>
<gene>
    <name evidence="1" type="ORF">T07_2117</name>
</gene>